<dbReference type="EMBL" id="JACHVZ010000023">
    <property type="protein sequence ID" value="MBB2931988.1"/>
    <property type="molecule type" value="Genomic_DNA"/>
</dbReference>
<organism evidence="1 2">
    <name type="scientific">Paraburkholderia silvatlantica</name>
    <dbReference type="NCBI Taxonomy" id="321895"/>
    <lineage>
        <taxon>Bacteria</taxon>
        <taxon>Pseudomonadati</taxon>
        <taxon>Pseudomonadota</taxon>
        <taxon>Betaproteobacteria</taxon>
        <taxon>Burkholderiales</taxon>
        <taxon>Burkholderiaceae</taxon>
        <taxon>Paraburkholderia</taxon>
    </lineage>
</organism>
<keyword evidence="2" id="KW-1185">Reference proteome</keyword>
<accession>A0ABR6FX81</accession>
<protein>
    <submittedName>
        <fullName evidence="1">Phenylpyruvate tautomerase PptA (4-oxalocrotonate tautomerase family)</fullName>
    </submittedName>
</protein>
<proteinExistence type="predicted"/>
<evidence type="ECO:0000313" key="1">
    <source>
        <dbReference type="EMBL" id="MBB2931988.1"/>
    </source>
</evidence>
<comment type="caution">
    <text evidence="1">The sequence shown here is derived from an EMBL/GenBank/DDBJ whole genome shotgun (WGS) entry which is preliminary data.</text>
</comment>
<gene>
    <name evidence="1" type="ORF">FHX59_006462</name>
</gene>
<evidence type="ECO:0000313" key="2">
    <source>
        <dbReference type="Proteomes" id="UP000533533"/>
    </source>
</evidence>
<sequence length="39" mass="4329">MSVFNVHVPAGRYSREHRKKIADSLAQSLADSFGLPVED</sequence>
<dbReference type="Proteomes" id="UP000533533">
    <property type="component" value="Unassembled WGS sequence"/>
</dbReference>
<reference evidence="1 2" key="1">
    <citation type="submission" date="2020-08" db="EMBL/GenBank/DDBJ databases">
        <title>Genomic Encyclopedia of Type Strains, Phase IV (KMG-V): Genome sequencing to study the core and pangenomes of soil and plant-associated prokaryotes.</title>
        <authorList>
            <person name="Whitman W."/>
        </authorList>
    </citation>
    <scope>NUCLEOTIDE SEQUENCE [LARGE SCALE GENOMIC DNA]</scope>
    <source>
        <strain evidence="1 2">SRMrh-85</strain>
    </source>
</reference>
<name>A0ABR6FX81_9BURK</name>